<evidence type="ECO:0008006" key="4">
    <source>
        <dbReference type="Google" id="ProtNLM"/>
    </source>
</evidence>
<sequence>MKKILFAVSILVSLNCLAATLAVPNLQLSSSAYTNNFISPDKPDSIDPVTQTELKQQISTFSAQIRGKIIQSKHFNVIDLNNNLLKVESPSSNTIIKPDYILTGVVSAIDTNEETKELSNTNMYSIIYSIDIAVDYKLVRTKDNHIIASFTAAGHGGDVKLTSNKNQKVSHNTPKLIQQAGEDLAAEVNNQLTLQLDNGKIIRDYQEAAPNTNEIKVYSNQES</sequence>
<dbReference type="RefSeq" id="WP_102950204.1">
    <property type="nucleotide sequence ID" value="NZ_CP024847.1"/>
</dbReference>
<protein>
    <recommendedName>
        <fullName evidence="4">Lipoprotein</fullName>
    </recommendedName>
</protein>
<dbReference type="EMBL" id="CP024847">
    <property type="protein sequence ID" value="AUR50904.1"/>
    <property type="molecule type" value="Genomic_DNA"/>
</dbReference>
<reference evidence="3" key="1">
    <citation type="submission" date="2017-11" db="EMBL/GenBank/DDBJ databases">
        <authorList>
            <person name="Chan K.G."/>
            <person name="Lee L.S."/>
        </authorList>
    </citation>
    <scope>NUCLEOTIDE SEQUENCE [LARGE SCALE GENOMIC DNA]</scope>
    <source>
        <strain evidence="3">DSM 100970</strain>
    </source>
</reference>
<accession>A0A2I7N369</accession>
<name>A0A2I7N369_9NEIS</name>
<gene>
    <name evidence="2" type="ORF">CUN60_00830</name>
</gene>
<evidence type="ECO:0000313" key="2">
    <source>
        <dbReference type="EMBL" id="AUR50904.1"/>
    </source>
</evidence>
<keyword evidence="1" id="KW-0732">Signal</keyword>
<dbReference type="Proteomes" id="UP000236655">
    <property type="component" value="Chromosome"/>
</dbReference>
<organism evidence="2 3">
    <name type="scientific">Aquella oligotrophica</name>
    <dbReference type="NCBI Taxonomy" id="2067065"/>
    <lineage>
        <taxon>Bacteria</taxon>
        <taxon>Pseudomonadati</taxon>
        <taxon>Pseudomonadota</taxon>
        <taxon>Betaproteobacteria</taxon>
        <taxon>Neisseriales</taxon>
        <taxon>Neisseriaceae</taxon>
        <taxon>Aquella</taxon>
    </lineage>
</organism>
<dbReference type="OrthoDB" id="8617715at2"/>
<feature type="chain" id="PRO_5014404875" description="Lipoprotein" evidence="1">
    <location>
        <begin position="19"/>
        <end position="223"/>
    </location>
</feature>
<proteinExistence type="predicted"/>
<keyword evidence="3" id="KW-1185">Reference proteome</keyword>
<evidence type="ECO:0000256" key="1">
    <source>
        <dbReference type="SAM" id="SignalP"/>
    </source>
</evidence>
<dbReference type="KEGG" id="nba:CUN60_00830"/>
<evidence type="ECO:0000313" key="3">
    <source>
        <dbReference type="Proteomes" id="UP000236655"/>
    </source>
</evidence>
<feature type="signal peptide" evidence="1">
    <location>
        <begin position="1"/>
        <end position="18"/>
    </location>
</feature>
<dbReference type="AlphaFoldDB" id="A0A2I7N369"/>